<reference evidence="3 4" key="1">
    <citation type="journal article" date="2005" name="Nature">
        <title>The genome of the social amoeba Dictyostelium discoideum.</title>
        <authorList>
            <consortium name="The Dictyostelium discoideum Sequencing Consortium"/>
            <person name="Eichinger L."/>
            <person name="Pachebat J.A."/>
            <person name="Glockner G."/>
            <person name="Rajandream M.A."/>
            <person name="Sucgang R."/>
            <person name="Berriman M."/>
            <person name="Song J."/>
            <person name="Olsen R."/>
            <person name="Szafranski K."/>
            <person name="Xu Q."/>
            <person name="Tunggal B."/>
            <person name="Kummerfeld S."/>
            <person name="Madera M."/>
            <person name="Konfortov B.A."/>
            <person name="Rivero F."/>
            <person name="Bankier A.T."/>
            <person name="Lehmann R."/>
            <person name="Hamlin N."/>
            <person name="Davies R."/>
            <person name="Gaudet P."/>
            <person name="Fey P."/>
            <person name="Pilcher K."/>
            <person name="Chen G."/>
            <person name="Saunders D."/>
            <person name="Sodergren E."/>
            <person name="Davis P."/>
            <person name="Kerhornou A."/>
            <person name="Nie X."/>
            <person name="Hall N."/>
            <person name="Anjard C."/>
            <person name="Hemphill L."/>
            <person name="Bason N."/>
            <person name="Farbrother P."/>
            <person name="Desany B."/>
            <person name="Just E."/>
            <person name="Morio T."/>
            <person name="Rost R."/>
            <person name="Churcher C."/>
            <person name="Cooper J."/>
            <person name="Haydock S."/>
            <person name="van Driessche N."/>
            <person name="Cronin A."/>
            <person name="Goodhead I."/>
            <person name="Muzny D."/>
            <person name="Mourier T."/>
            <person name="Pain A."/>
            <person name="Lu M."/>
            <person name="Harper D."/>
            <person name="Lindsay R."/>
            <person name="Hauser H."/>
            <person name="James K."/>
            <person name="Quiles M."/>
            <person name="Madan Babu M."/>
            <person name="Saito T."/>
            <person name="Buchrieser C."/>
            <person name="Wardroper A."/>
            <person name="Felder M."/>
            <person name="Thangavelu M."/>
            <person name="Johnson D."/>
            <person name="Knights A."/>
            <person name="Loulseged H."/>
            <person name="Mungall K."/>
            <person name="Oliver K."/>
            <person name="Price C."/>
            <person name="Quail M.A."/>
            <person name="Urushihara H."/>
            <person name="Hernandez J."/>
            <person name="Rabbinowitsch E."/>
            <person name="Steffen D."/>
            <person name="Sanders M."/>
            <person name="Ma J."/>
            <person name="Kohara Y."/>
            <person name="Sharp S."/>
            <person name="Simmonds M."/>
            <person name="Spiegler S."/>
            <person name="Tivey A."/>
            <person name="Sugano S."/>
            <person name="White B."/>
            <person name="Walker D."/>
            <person name="Woodward J."/>
            <person name="Winckler T."/>
            <person name="Tanaka Y."/>
            <person name="Shaulsky G."/>
            <person name="Schleicher M."/>
            <person name="Weinstock G."/>
            <person name="Rosenthal A."/>
            <person name="Cox E.C."/>
            <person name="Chisholm R.L."/>
            <person name="Gibbs R."/>
            <person name="Loomis W.F."/>
            <person name="Platzer M."/>
            <person name="Kay R.R."/>
            <person name="Williams J."/>
            <person name="Dear P.H."/>
            <person name="Noegel A.A."/>
            <person name="Barrell B."/>
            <person name="Kuspa A."/>
        </authorList>
    </citation>
    <scope>NUCLEOTIDE SEQUENCE [LARGE SCALE GENOMIC DNA]</scope>
    <source>
        <strain evidence="3 4">AX4</strain>
    </source>
</reference>
<dbReference type="EMBL" id="AAFI02000085">
    <property type="protein sequence ID" value="EAL64280.1"/>
    <property type="molecule type" value="Genomic_DNA"/>
</dbReference>
<dbReference type="GeneID" id="8625496"/>
<dbReference type="PANTHER" id="PTHR24032:SF8">
    <property type="entry name" value="EGF-LIKE DOMAIN-CONTAINING PROTEIN"/>
    <property type="match status" value="1"/>
</dbReference>
<dbReference type="PhylomeDB" id="Q54M49"/>
<dbReference type="PaxDb" id="44689-DDB0186857"/>
<evidence type="ECO:0000313" key="3">
    <source>
        <dbReference type="EMBL" id="EAL64280.1"/>
    </source>
</evidence>
<dbReference type="GO" id="GO:0006907">
    <property type="term" value="P:pinocytosis"/>
    <property type="evidence" value="ECO:0000318"/>
    <property type="project" value="GO_Central"/>
</dbReference>
<organism evidence="3 4">
    <name type="scientific">Dictyostelium discoideum</name>
    <name type="common">Social amoeba</name>
    <dbReference type="NCBI Taxonomy" id="44689"/>
    <lineage>
        <taxon>Eukaryota</taxon>
        <taxon>Amoebozoa</taxon>
        <taxon>Evosea</taxon>
        <taxon>Eumycetozoa</taxon>
        <taxon>Dictyostelia</taxon>
        <taxon>Dictyosteliales</taxon>
        <taxon>Dictyosteliaceae</taxon>
        <taxon>Dictyostelium</taxon>
    </lineage>
</organism>
<dbReference type="RefSeq" id="XP_637782.1">
    <property type="nucleotide sequence ID" value="XM_632690.1"/>
</dbReference>
<keyword evidence="1" id="KW-0472">Membrane</keyword>
<keyword evidence="1" id="KW-1133">Transmembrane helix</keyword>
<dbReference type="dictyBase" id="DDB_G0286209"/>
<dbReference type="InterPro" id="IPR057013">
    <property type="entry name" value="LRR_ComC"/>
</dbReference>
<protein>
    <recommendedName>
        <fullName evidence="2">EGF-like domain-containing protein</fullName>
    </recommendedName>
</protein>
<feature type="domain" description="EGF-like" evidence="2">
    <location>
        <begin position="12"/>
        <end position="245"/>
    </location>
</feature>
<dbReference type="GO" id="GO:0045335">
    <property type="term" value="C:phagocytic vesicle"/>
    <property type="evidence" value="ECO:0000318"/>
    <property type="project" value="GO_Central"/>
</dbReference>
<dbReference type="KEGG" id="ddi:DDB_G0286209"/>
<dbReference type="PANTHER" id="PTHR24032">
    <property type="entry name" value="EGF-LIKE DOMAIN-CONTAINING PROTEIN-RELATED-RELATED"/>
    <property type="match status" value="1"/>
</dbReference>
<dbReference type="AlphaFoldDB" id="Q54M49"/>
<feature type="transmembrane region" description="Helical" evidence="1">
    <location>
        <begin position="691"/>
        <end position="712"/>
    </location>
</feature>
<evidence type="ECO:0000256" key="1">
    <source>
        <dbReference type="SAM" id="Phobius"/>
    </source>
</evidence>
<dbReference type="GO" id="GO:0005886">
    <property type="term" value="C:plasma membrane"/>
    <property type="evidence" value="ECO:0000318"/>
    <property type="project" value="GO_Central"/>
</dbReference>
<dbReference type="Pfam" id="PF24141">
    <property type="entry name" value="LRR_ComC"/>
    <property type="match status" value="1"/>
</dbReference>
<dbReference type="FunCoup" id="Q54M49">
    <property type="interactions" value="83"/>
</dbReference>
<evidence type="ECO:0000259" key="2">
    <source>
        <dbReference type="Pfam" id="PF24141"/>
    </source>
</evidence>
<sequence>MILIDRLVIKKLKIKKNYNLYFSSLKNVSIFELEYGPSNFQINYINDLFEFKNFISINIFSSSIPSMNNINILELVLNLLPSFNLKSFSNFSTFSNVESINLNPTNPSMIFPFPIGLCNLNFNNSLGSLEINYQIDKPLDFIDLSALGNLFLFLMPNVGPLFNVDGEFPFINMINRFYIRFEFSNGRINSFNFINATTLTMENNGMAGTIPTAFPGDRNINLKGNKLVGEIDESWCGNLFDISDNYISGELPSCFKCHYLQPLISSTLSGNRFKNFDPNNLEPCLDLELNLEYNHSFNRSLTLYGKNLGPFDNSLRIYDIDNIGPITIIACKEYKIRKFTWVPGDAPKAINLTFPFLPQGPRTFEISAYNEFLPHIDSIIRYSDYFIISGKYFAYNKSVINVLISNHSCSIITSNFNEIQCYLSNSNQIINSNSNKLIASIIQVMNVSSTFNFTANQACNGNNCPIADCNKYGEYNYESGVCDCYSNEWRGYSCELKSLNCLSNDCSGNGYCNSIIGKCQCNKNRAFDDCSGILCNDGNGCFNGGNCNFQIGVCNCSSKWIESSGCATPKQSIDSQQLVQTKNNQILTLIGWFGNINIFLTVLIDGKICDITSNNNETIQCIPPNYHCDFIKTSSLELSVSQNNYIWNGVYNPIFINGCSNSNEGSSGINNSYSNSNEKENSSLSYKNQSLVLILSIVLSLILLGLLGLVFFKKLVIKNNYLNINNIENKIRPSEYDNDQPDEFLKNKIKLIDL</sequence>
<dbReference type="InParanoid" id="Q54M49"/>
<dbReference type="SUPFAM" id="SSF52058">
    <property type="entry name" value="L domain-like"/>
    <property type="match status" value="1"/>
</dbReference>
<dbReference type="HOGENOM" id="CLU_335699_0_0_1"/>
<dbReference type="VEuPathDB" id="AmoebaDB:DDB_G0286209"/>
<keyword evidence="1" id="KW-0812">Transmembrane</keyword>
<gene>
    <name evidence="3" type="ORF">DDB_G0286209</name>
</gene>
<dbReference type="Proteomes" id="UP000002195">
    <property type="component" value="Unassembled WGS sequence"/>
</dbReference>
<evidence type="ECO:0000313" key="4">
    <source>
        <dbReference type="Proteomes" id="UP000002195"/>
    </source>
</evidence>
<proteinExistence type="predicted"/>
<keyword evidence="4" id="KW-1185">Reference proteome</keyword>
<comment type="caution">
    <text evidence="3">The sequence shown here is derived from an EMBL/GenBank/DDBJ whole genome shotgun (WGS) entry which is preliminary data.</text>
</comment>
<name>Q54M49_DICDI</name>
<dbReference type="InterPro" id="IPR053331">
    <property type="entry name" value="EGF-like_comC"/>
</dbReference>
<accession>Q54M49</accession>